<proteinExistence type="inferred from homology"/>
<keyword evidence="2" id="KW-0805">Transcription regulation</keyword>
<name>A0ABT9V9F0_9BACL</name>
<comment type="similarity">
    <text evidence="1">Belongs to the sigma-70 factor family. ECF subfamily.</text>
</comment>
<dbReference type="InterPro" id="IPR036388">
    <property type="entry name" value="WH-like_DNA-bd_sf"/>
</dbReference>
<evidence type="ECO:0000256" key="2">
    <source>
        <dbReference type="ARBA" id="ARBA00023015"/>
    </source>
</evidence>
<dbReference type="Proteomes" id="UP001231362">
    <property type="component" value="Unassembled WGS sequence"/>
</dbReference>
<sequence length="174" mass="20659">MDQQLVKQQINDLYHSYSQDVYNFVFFMVGNHELAKDILQDTFLRAYKKYYTFQGGNIKSWLFRIARNITIDEFRKTKPISYLFDINPTLKAVEFTPEQLTILSETEKELYFALNKLKRSYRDVIILRKIKEFSINETAEILGWSESKVKTTLFRGMSALKKVLEEEGYVHETL</sequence>
<dbReference type="RefSeq" id="WP_307152040.1">
    <property type="nucleotide sequence ID" value="NZ_JAUSTU010000031.1"/>
</dbReference>
<dbReference type="CDD" id="cd06171">
    <property type="entry name" value="Sigma70_r4"/>
    <property type="match status" value="1"/>
</dbReference>
<evidence type="ECO:0000256" key="3">
    <source>
        <dbReference type="ARBA" id="ARBA00023082"/>
    </source>
</evidence>
<evidence type="ECO:0000259" key="5">
    <source>
        <dbReference type="Pfam" id="PF04542"/>
    </source>
</evidence>
<dbReference type="InterPro" id="IPR013324">
    <property type="entry name" value="RNA_pol_sigma_r3/r4-like"/>
</dbReference>
<organism evidence="7 8">
    <name type="scientific">Anoxybacillus andreesenii</name>
    <dbReference type="NCBI Taxonomy" id="1325932"/>
    <lineage>
        <taxon>Bacteria</taxon>
        <taxon>Bacillati</taxon>
        <taxon>Bacillota</taxon>
        <taxon>Bacilli</taxon>
        <taxon>Bacillales</taxon>
        <taxon>Anoxybacillaceae</taxon>
        <taxon>Anoxybacillus</taxon>
    </lineage>
</organism>
<dbReference type="InterPro" id="IPR007627">
    <property type="entry name" value="RNA_pol_sigma70_r2"/>
</dbReference>
<dbReference type="InterPro" id="IPR013249">
    <property type="entry name" value="RNA_pol_sigma70_r4_t2"/>
</dbReference>
<dbReference type="InterPro" id="IPR014284">
    <property type="entry name" value="RNA_pol_sigma-70_dom"/>
</dbReference>
<evidence type="ECO:0000313" key="8">
    <source>
        <dbReference type="Proteomes" id="UP001231362"/>
    </source>
</evidence>
<dbReference type="InterPro" id="IPR013325">
    <property type="entry name" value="RNA_pol_sigma_r2"/>
</dbReference>
<feature type="domain" description="RNA polymerase sigma factor 70 region 4 type 2" evidence="6">
    <location>
        <begin position="109"/>
        <end position="160"/>
    </location>
</feature>
<dbReference type="Pfam" id="PF08281">
    <property type="entry name" value="Sigma70_r4_2"/>
    <property type="match status" value="1"/>
</dbReference>
<dbReference type="Gene3D" id="1.10.10.10">
    <property type="entry name" value="Winged helix-like DNA-binding domain superfamily/Winged helix DNA-binding domain"/>
    <property type="match status" value="1"/>
</dbReference>
<protein>
    <submittedName>
        <fullName evidence="7">RNA polymerase sigma-70 factor (ECF subfamily)</fullName>
    </submittedName>
</protein>
<dbReference type="NCBIfam" id="TIGR02937">
    <property type="entry name" value="sigma70-ECF"/>
    <property type="match status" value="1"/>
</dbReference>
<comment type="caution">
    <text evidence="7">The sequence shown here is derived from an EMBL/GenBank/DDBJ whole genome shotgun (WGS) entry which is preliminary data.</text>
</comment>
<keyword evidence="3" id="KW-0731">Sigma factor</keyword>
<evidence type="ECO:0000259" key="6">
    <source>
        <dbReference type="Pfam" id="PF08281"/>
    </source>
</evidence>
<dbReference type="SUPFAM" id="SSF88659">
    <property type="entry name" value="Sigma3 and sigma4 domains of RNA polymerase sigma factors"/>
    <property type="match status" value="1"/>
</dbReference>
<evidence type="ECO:0000256" key="4">
    <source>
        <dbReference type="ARBA" id="ARBA00023163"/>
    </source>
</evidence>
<dbReference type="EMBL" id="JAUSTU010000031">
    <property type="protein sequence ID" value="MDQ0157588.1"/>
    <property type="molecule type" value="Genomic_DNA"/>
</dbReference>
<dbReference type="Pfam" id="PF04542">
    <property type="entry name" value="Sigma70_r2"/>
    <property type="match status" value="1"/>
</dbReference>
<dbReference type="PANTHER" id="PTHR43133:SF60">
    <property type="entry name" value="RNA POLYMERASE SIGMA FACTOR SIGV"/>
    <property type="match status" value="1"/>
</dbReference>
<dbReference type="Gene3D" id="1.10.1740.10">
    <property type="match status" value="1"/>
</dbReference>
<keyword evidence="8" id="KW-1185">Reference proteome</keyword>
<keyword evidence="4" id="KW-0804">Transcription</keyword>
<dbReference type="InterPro" id="IPR039425">
    <property type="entry name" value="RNA_pol_sigma-70-like"/>
</dbReference>
<reference evidence="7 8" key="1">
    <citation type="submission" date="2023-07" db="EMBL/GenBank/DDBJ databases">
        <title>Genomic Encyclopedia of Type Strains, Phase IV (KMG-IV): sequencing the most valuable type-strain genomes for metagenomic binning, comparative biology and taxonomic classification.</title>
        <authorList>
            <person name="Goeker M."/>
        </authorList>
    </citation>
    <scope>NUCLEOTIDE SEQUENCE [LARGE SCALE GENOMIC DNA]</scope>
    <source>
        <strain evidence="7 8">DSM 23948</strain>
    </source>
</reference>
<evidence type="ECO:0000256" key="1">
    <source>
        <dbReference type="ARBA" id="ARBA00010641"/>
    </source>
</evidence>
<accession>A0ABT9V9F0</accession>
<evidence type="ECO:0000313" key="7">
    <source>
        <dbReference type="EMBL" id="MDQ0157588.1"/>
    </source>
</evidence>
<gene>
    <name evidence="7" type="ORF">J2S07_003933</name>
</gene>
<dbReference type="PANTHER" id="PTHR43133">
    <property type="entry name" value="RNA POLYMERASE ECF-TYPE SIGMA FACTO"/>
    <property type="match status" value="1"/>
</dbReference>
<feature type="domain" description="RNA polymerase sigma-70 region 2" evidence="5">
    <location>
        <begin position="13"/>
        <end position="78"/>
    </location>
</feature>
<dbReference type="SUPFAM" id="SSF88946">
    <property type="entry name" value="Sigma2 domain of RNA polymerase sigma factors"/>
    <property type="match status" value="1"/>
</dbReference>